<dbReference type="RefSeq" id="WP_171624711.1">
    <property type="nucleotide sequence ID" value="NZ_JABBPG010000001.1"/>
</dbReference>
<gene>
    <name evidence="1" type="ORF">HG263_03700</name>
</gene>
<comment type="caution">
    <text evidence="1">The sequence shown here is derived from an EMBL/GenBank/DDBJ whole genome shotgun (WGS) entry which is preliminary data.</text>
</comment>
<proteinExistence type="predicted"/>
<keyword evidence="2" id="KW-1185">Reference proteome</keyword>
<reference evidence="1 2" key="1">
    <citation type="submission" date="2020-04" db="EMBL/GenBank/DDBJ databases">
        <title>Pseudoalteromonas caenipelagi sp. nov., isolated from a tidal flat.</title>
        <authorList>
            <person name="Park S."/>
            <person name="Yoon J.-H."/>
        </authorList>
    </citation>
    <scope>NUCLEOTIDE SEQUENCE [LARGE SCALE GENOMIC DNA]</scope>
    <source>
        <strain evidence="1 2">JBTF-M23</strain>
    </source>
</reference>
<dbReference type="EMBL" id="JABBPG010000001">
    <property type="protein sequence ID" value="NOU49647.1"/>
    <property type="molecule type" value="Genomic_DNA"/>
</dbReference>
<accession>A0A849VD23</accession>
<evidence type="ECO:0000313" key="1">
    <source>
        <dbReference type="EMBL" id="NOU49647.1"/>
    </source>
</evidence>
<name>A0A849VD23_9GAMM</name>
<evidence type="ECO:0000313" key="2">
    <source>
        <dbReference type="Proteomes" id="UP000586305"/>
    </source>
</evidence>
<dbReference type="Proteomes" id="UP000586305">
    <property type="component" value="Unassembled WGS sequence"/>
</dbReference>
<organism evidence="1 2">
    <name type="scientific">Pseudoalteromonas caenipelagi</name>
    <dbReference type="NCBI Taxonomy" id="2726988"/>
    <lineage>
        <taxon>Bacteria</taxon>
        <taxon>Pseudomonadati</taxon>
        <taxon>Pseudomonadota</taxon>
        <taxon>Gammaproteobacteria</taxon>
        <taxon>Alteromonadales</taxon>
        <taxon>Pseudoalteromonadaceae</taxon>
        <taxon>Pseudoalteromonas</taxon>
    </lineage>
</organism>
<dbReference type="AlphaFoldDB" id="A0A849VD23"/>
<protein>
    <submittedName>
        <fullName evidence="1">Uncharacterized protein</fullName>
    </submittedName>
</protein>
<sequence>MSHVMSKLNQPAAGVDTLKDYREAQMSESRWIDVTHGVKENNFVDNFTFLNNAVLSRYAGDEQLMATTGIFGPITPGTLVHLNPFAQKVDPKNLVVQSNRAPDGKKKDLVTELNELHDKNTNNTPCSAHALCVQGFWVADTDGARIPCLDGASNLFGGTGQLIISLIGDGKGDEAQCDVQQLNFPLLHFGPSKESQDIYKNTLAYYGAKLLAPNEEFELGFTQDLWGIQYDQKLPQYVTDYQFAAQKGGGLFVEHHPFPHIWLPAQGIDPVFNRKTVSRILLGRRLDITQEDGYYRTVQKQHYHFTMFEIPLDGSALAIRPQCIHNDSFTDGAQTVFLANTPANTVALRHSAPIQDMRAGDIPFNK</sequence>